<dbReference type="GO" id="GO:0009584">
    <property type="term" value="P:detection of visible light"/>
    <property type="evidence" value="ECO:0007669"/>
    <property type="project" value="InterPro"/>
</dbReference>
<comment type="caution">
    <text evidence="13">The sequence shown here is derived from an EMBL/GenBank/DDBJ whole genome shotgun (WGS) entry which is preliminary data.</text>
</comment>
<keyword evidence="6" id="KW-0716">Sensory transduction</keyword>
<evidence type="ECO:0000256" key="9">
    <source>
        <dbReference type="ARBA" id="ARBA00022991"/>
    </source>
</evidence>
<dbReference type="GO" id="GO:0007234">
    <property type="term" value="P:osmosensory signaling via phosphorelay pathway"/>
    <property type="evidence" value="ECO:0007669"/>
    <property type="project" value="TreeGrafter"/>
</dbReference>
<keyword evidence="7" id="KW-0808">Transferase</keyword>
<dbReference type="InterPro" id="IPR003018">
    <property type="entry name" value="GAF"/>
</dbReference>
<keyword evidence="9" id="KW-0157">Chromophore</keyword>
<evidence type="ECO:0000256" key="8">
    <source>
        <dbReference type="ARBA" id="ARBA00022777"/>
    </source>
</evidence>
<proteinExistence type="inferred from homology"/>
<accession>A0A225DGB6</accession>
<dbReference type="SUPFAM" id="SSF55781">
    <property type="entry name" value="GAF domain-like"/>
    <property type="match status" value="2"/>
</dbReference>
<sequence>MNEATGYSIKSGEVTLTNCDREPIHIPGCVLPHGALLALRRADAQIVQASANTGSLLGVEARELLGRSLDALLDPSQVDFLTNFLRTERLERSPLFALTAAPAGGSGSFDVSAQTQGEIAILEWEPSTRATGPASPDYYTLVKKTVARLQTTLSLRDYCRSVTEEMRGLTGLDRVMVYRFLADGSGWIFAESKRDDLNPYLDLHYPPSDIPKPARDLFLKLWHRLVPDVRAEPAELVPLVNPVTNAPLDMGHCALRGASVMYTEYLRNMGVAAALVLPLIRDGRLWGLIATHHYTPKYIPHHVRVACEFLAQVVSLQLAAAEDREQHEYKLRIRSTHEALVTKAASTGTPLSSLVTGEPGLLELIDAGGVALLQNGEVWVAGRTPAADQIRALAGWVREQNTESTGGLHTHALPSLFPAAEAYKDTACGLLAVPISRSHRDFLMWFRPEQIETVSWAGYPYEKTVEIGPHGPRLTPRKSFELWQESVHGTAPAWAEIEVEAARRFRVAVLDLVIGHAEQLARVNKELEATIEELDAFAYVASHDLKEPLRGIHSYAAFLIEDYEGKLGEDGETKLRAMMRLSLRMESLIESLLHYSRTGRGEMLVRPKDLNVLLRDVRDTLQARIRETGAEIRIPRPLPAVHCDPVLVGEVYANLVGNALKYNDKAEKWVEIGYDERDEEDETGHPTRRTIFYVRDNGIGIQQRHHDSVFRIFKRLHARDKFGGGTGAGLTIVKKIVERHGGRIWIESTEGEGTTFYFTLGESPPT</sequence>
<dbReference type="SUPFAM" id="SSF55874">
    <property type="entry name" value="ATPase domain of HSP90 chaperone/DNA topoisomerase II/histidine kinase"/>
    <property type="match status" value="1"/>
</dbReference>
<dbReference type="InterPro" id="IPR013654">
    <property type="entry name" value="PAS_2"/>
</dbReference>
<evidence type="ECO:0000256" key="10">
    <source>
        <dbReference type="ARBA" id="ARBA00023170"/>
    </source>
</evidence>
<dbReference type="PANTHER" id="PTHR42878">
    <property type="entry name" value="TWO-COMPONENT HISTIDINE KINASE"/>
    <property type="match status" value="1"/>
</dbReference>
<dbReference type="FunFam" id="3.30.565.10:FF:000006">
    <property type="entry name" value="Sensor histidine kinase WalK"/>
    <property type="match status" value="1"/>
</dbReference>
<dbReference type="Pfam" id="PF02518">
    <property type="entry name" value="HATPase_c"/>
    <property type="match status" value="1"/>
</dbReference>
<evidence type="ECO:0000256" key="4">
    <source>
        <dbReference type="ARBA" id="ARBA00022543"/>
    </source>
</evidence>
<dbReference type="InterPro" id="IPR029016">
    <property type="entry name" value="GAF-like_dom_sf"/>
</dbReference>
<dbReference type="InterPro" id="IPR043150">
    <property type="entry name" value="Phytochrome_PHY_sf"/>
</dbReference>
<dbReference type="SUPFAM" id="SSF47384">
    <property type="entry name" value="Homodimeric domain of signal transducing histidine kinase"/>
    <property type="match status" value="1"/>
</dbReference>
<comment type="similarity">
    <text evidence="2">In the N-terminal section; belongs to the phytochrome family.</text>
</comment>
<dbReference type="PROSITE" id="PS50046">
    <property type="entry name" value="PHYTOCHROME_2"/>
    <property type="match status" value="1"/>
</dbReference>
<evidence type="ECO:0000313" key="14">
    <source>
        <dbReference type="Proteomes" id="UP000214646"/>
    </source>
</evidence>
<dbReference type="Pfam" id="PF00360">
    <property type="entry name" value="PHY"/>
    <property type="match status" value="1"/>
</dbReference>
<evidence type="ECO:0000256" key="3">
    <source>
        <dbReference type="ARBA" id="ARBA00012438"/>
    </source>
</evidence>
<dbReference type="EC" id="2.7.13.3" evidence="3"/>
<dbReference type="Gene3D" id="3.30.450.40">
    <property type="match status" value="1"/>
</dbReference>
<keyword evidence="5" id="KW-0597">Phosphoprotein</keyword>
<dbReference type="AlphaFoldDB" id="A0A225DGB6"/>
<dbReference type="RefSeq" id="WP_161967872.1">
    <property type="nucleotide sequence ID" value="NZ_NIDE01000014.1"/>
</dbReference>
<evidence type="ECO:0000256" key="7">
    <source>
        <dbReference type="ARBA" id="ARBA00022679"/>
    </source>
</evidence>
<dbReference type="PROSITE" id="PS50109">
    <property type="entry name" value="HIS_KIN"/>
    <property type="match status" value="1"/>
</dbReference>
<dbReference type="Gene3D" id="1.10.287.130">
    <property type="match status" value="1"/>
</dbReference>
<keyword evidence="14" id="KW-1185">Reference proteome</keyword>
<keyword evidence="4" id="KW-0600">Photoreceptor protein</keyword>
<dbReference type="SMART" id="SM00388">
    <property type="entry name" value="HisKA"/>
    <property type="match status" value="1"/>
</dbReference>
<dbReference type="SMART" id="SM00387">
    <property type="entry name" value="HATPase_c"/>
    <property type="match status" value="1"/>
</dbReference>
<dbReference type="GO" id="GO:0000155">
    <property type="term" value="F:phosphorelay sensor kinase activity"/>
    <property type="evidence" value="ECO:0007669"/>
    <property type="project" value="InterPro"/>
</dbReference>
<dbReference type="GO" id="GO:0009881">
    <property type="term" value="F:photoreceptor activity"/>
    <property type="evidence" value="ECO:0007669"/>
    <property type="project" value="UniProtKB-KW"/>
</dbReference>
<dbReference type="Gene3D" id="3.30.450.270">
    <property type="match status" value="1"/>
</dbReference>
<dbReference type="InterPro" id="IPR001294">
    <property type="entry name" value="Phytochrome"/>
</dbReference>
<feature type="domain" description="Phytochrome chromophore attachment site" evidence="11">
    <location>
        <begin position="154"/>
        <end position="312"/>
    </location>
</feature>
<dbReference type="InterPro" id="IPR003594">
    <property type="entry name" value="HATPase_dom"/>
</dbReference>
<evidence type="ECO:0000256" key="1">
    <source>
        <dbReference type="ARBA" id="ARBA00000085"/>
    </source>
</evidence>
<comment type="catalytic activity">
    <reaction evidence="1">
        <text>ATP + protein L-histidine = ADP + protein N-phospho-L-histidine.</text>
        <dbReference type="EC" id="2.7.13.3"/>
    </reaction>
</comment>
<dbReference type="InterPro" id="IPR016132">
    <property type="entry name" value="Phyto_chromo_attachment"/>
</dbReference>
<dbReference type="InterPro" id="IPR013515">
    <property type="entry name" value="Phytochrome_cen-reg"/>
</dbReference>
<dbReference type="CDD" id="cd00082">
    <property type="entry name" value="HisKA"/>
    <property type="match status" value="1"/>
</dbReference>
<name>A0A225DGB6_9BACT</name>
<reference evidence="14" key="1">
    <citation type="submission" date="2017-06" db="EMBL/GenBank/DDBJ databases">
        <title>Genome analysis of Fimbriiglobus ruber SP5, the first member of the order Planctomycetales with confirmed chitinolytic capability.</title>
        <authorList>
            <person name="Ravin N.V."/>
            <person name="Rakitin A.L."/>
            <person name="Ivanova A.A."/>
            <person name="Beletsky A.V."/>
            <person name="Kulichevskaya I.S."/>
            <person name="Mardanov A.V."/>
            <person name="Dedysh S.N."/>
        </authorList>
    </citation>
    <scope>NUCLEOTIDE SEQUENCE [LARGE SCALE GENOMIC DNA]</scope>
    <source>
        <strain evidence="14">SP5</strain>
    </source>
</reference>
<dbReference type="Gene3D" id="3.30.450.20">
    <property type="entry name" value="PAS domain"/>
    <property type="match status" value="1"/>
</dbReference>
<dbReference type="GO" id="GO:0000156">
    <property type="term" value="F:phosphorelay response regulator activity"/>
    <property type="evidence" value="ECO:0007669"/>
    <property type="project" value="TreeGrafter"/>
</dbReference>
<protein>
    <recommendedName>
        <fullName evidence="3">histidine kinase</fullName>
        <ecNumber evidence="3">2.7.13.3</ecNumber>
    </recommendedName>
</protein>
<dbReference type="InterPro" id="IPR036890">
    <property type="entry name" value="HATPase_C_sf"/>
</dbReference>
<dbReference type="SMART" id="SM00065">
    <property type="entry name" value="GAF"/>
    <property type="match status" value="1"/>
</dbReference>
<dbReference type="SUPFAM" id="SSF55785">
    <property type="entry name" value="PYP-like sensor domain (PAS domain)"/>
    <property type="match status" value="1"/>
</dbReference>
<dbReference type="InterPro" id="IPR005467">
    <property type="entry name" value="His_kinase_dom"/>
</dbReference>
<keyword evidence="8 13" id="KW-0418">Kinase</keyword>
<evidence type="ECO:0000259" key="11">
    <source>
        <dbReference type="PROSITE" id="PS50046"/>
    </source>
</evidence>
<dbReference type="InterPro" id="IPR050351">
    <property type="entry name" value="BphY/WalK/GraS-like"/>
</dbReference>
<dbReference type="InterPro" id="IPR036097">
    <property type="entry name" value="HisK_dim/P_sf"/>
</dbReference>
<organism evidence="13 14">
    <name type="scientific">Fimbriiglobus ruber</name>
    <dbReference type="NCBI Taxonomy" id="1908690"/>
    <lineage>
        <taxon>Bacteria</taxon>
        <taxon>Pseudomonadati</taxon>
        <taxon>Planctomycetota</taxon>
        <taxon>Planctomycetia</taxon>
        <taxon>Gemmatales</taxon>
        <taxon>Gemmataceae</taxon>
        <taxon>Fimbriiglobus</taxon>
    </lineage>
</organism>
<dbReference type="InterPro" id="IPR035965">
    <property type="entry name" value="PAS-like_dom_sf"/>
</dbReference>
<evidence type="ECO:0000259" key="12">
    <source>
        <dbReference type="PROSITE" id="PS50109"/>
    </source>
</evidence>
<evidence type="ECO:0000256" key="2">
    <source>
        <dbReference type="ARBA" id="ARBA00006402"/>
    </source>
</evidence>
<dbReference type="EMBL" id="NIDE01000014">
    <property type="protein sequence ID" value="OWK38694.1"/>
    <property type="molecule type" value="Genomic_DNA"/>
</dbReference>
<dbReference type="InterPro" id="IPR003661">
    <property type="entry name" value="HisK_dim/P_dom"/>
</dbReference>
<dbReference type="Gene3D" id="3.30.565.10">
    <property type="entry name" value="Histidine kinase-like ATPase, C-terminal domain"/>
    <property type="match status" value="1"/>
</dbReference>
<dbReference type="PRINTS" id="PR01033">
    <property type="entry name" value="PHYTOCHROME"/>
</dbReference>
<dbReference type="GO" id="GO:0030295">
    <property type="term" value="F:protein kinase activator activity"/>
    <property type="evidence" value="ECO:0007669"/>
    <property type="project" value="TreeGrafter"/>
</dbReference>
<dbReference type="PANTHER" id="PTHR42878:SF15">
    <property type="entry name" value="BACTERIOPHYTOCHROME"/>
    <property type="match status" value="1"/>
</dbReference>
<dbReference type="Pfam" id="PF08446">
    <property type="entry name" value="PAS_2"/>
    <property type="match status" value="1"/>
</dbReference>
<feature type="domain" description="Histidine kinase" evidence="12">
    <location>
        <begin position="540"/>
        <end position="764"/>
    </location>
</feature>
<keyword evidence="10" id="KW-0675">Receptor</keyword>
<gene>
    <name evidence="13" type="ORF">FRUB_07814</name>
</gene>
<dbReference type="Proteomes" id="UP000214646">
    <property type="component" value="Unassembled WGS sequence"/>
</dbReference>
<dbReference type="Pfam" id="PF01590">
    <property type="entry name" value="GAF"/>
    <property type="match status" value="1"/>
</dbReference>
<dbReference type="GO" id="GO:0006355">
    <property type="term" value="P:regulation of DNA-templated transcription"/>
    <property type="evidence" value="ECO:0007669"/>
    <property type="project" value="InterPro"/>
</dbReference>
<dbReference type="Pfam" id="PF00512">
    <property type="entry name" value="HisKA"/>
    <property type="match status" value="1"/>
</dbReference>
<dbReference type="OrthoDB" id="9766459at2"/>
<evidence type="ECO:0000313" key="13">
    <source>
        <dbReference type="EMBL" id="OWK38694.1"/>
    </source>
</evidence>
<evidence type="ECO:0000256" key="5">
    <source>
        <dbReference type="ARBA" id="ARBA00022553"/>
    </source>
</evidence>
<evidence type="ECO:0000256" key="6">
    <source>
        <dbReference type="ARBA" id="ARBA00022606"/>
    </source>
</evidence>